<dbReference type="PROSITE" id="PS01149">
    <property type="entry name" value="PSI_RSU"/>
    <property type="match status" value="1"/>
</dbReference>
<dbReference type="InterPro" id="IPR042092">
    <property type="entry name" value="PsdUridine_s_RsuA/RluB/E/F_cat"/>
</dbReference>
<gene>
    <name evidence="8" type="ORF">AVDCRST_MAG38-191</name>
</gene>
<accession>A0A6J4R5J9</accession>
<sequence>MRLAKYLAHAGVASRRAAERLIEQGRVRVDGDVVRDPARDVDEGVEVTFDGGRVTAAERAHVVFAVHKPAGVVSTARDPGGRPTVVDMVASASRLYPVGRLDAPTTGLILLTDDGDLAYRLTHPSFEVPKTYVAVVDRPPVGEPALRRLREGVELEDGMTAPARVRRLAPDTLELTIHEGRKRQVRRMCEEVGHPARSLRRVAFGPLRLGDLAEGAHRRLTRAEVERLRQAAAERAPRPAPPGGRTD</sequence>
<dbReference type="InterPro" id="IPR020103">
    <property type="entry name" value="PsdUridine_synth_cat_dom_sf"/>
</dbReference>
<dbReference type="Gene3D" id="3.30.70.1560">
    <property type="entry name" value="Alpha-L RNA-binding motif"/>
    <property type="match status" value="1"/>
</dbReference>
<dbReference type="InterPro" id="IPR018496">
    <property type="entry name" value="PsdUridine_synth_RsuA/RluB_CS"/>
</dbReference>
<dbReference type="Gene3D" id="3.30.70.580">
    <property type="entry name" value="Pseudouridine synthase I, catalytic domain, N-terminal subdomain"/>
    <property type="match status" value="1"/>
</dbReference>
<dbReference type="CDD" id="cd02870">
    <property type="entry name" value="PseudoU_synth_RsuA_like"/>
    <property type="match status" value="1"/>
</dbReference>
<reference evidence="8" key="1">
    <citation type="submission" date="2020-02" db="EMBL/GenBank/DDBJ databases">
        <authorList>
            <person name="Meier V. D."/>
        </authorList>
    </citation>
    <scope>NUCLEOTIDE SEQUENCE</scope>
    <source>
        <strain evidence="8">AVDCRST_MAG38</strain>
    </source>
</reference>
<dbReference type="SMART" id="SM00363">
    <property type="entry name" value="S4"/>
    <property type="match status" value="1"/>
</dbReference>
<comment type="similarity">
    <text evidence="2 5">Belongs to the pseudouridine synthase RsuA family.</text>
</comment>
<dbReference type="InterPro" id="IPR050343">
    <property type="entry name" value="RsuA_PseudoU_synthase"/>
</dbReference>
<dbReference type="InterPro" id="IPR036986">
    <property type="entry name" value="S4_RNA-bd_sf"/>
</dbReference>
<dbReference type="InterPro" id="IPR000748">
    <property type="entry name" value="PsdUridine_synth_RsuA/RluB/E/F"/>
</dbReference>
<name>A0A6J4R5J9_9ACTN</name>
<dbReference type="PROSITE" id="PS50889">
    <property type="entry name" value="S4"/>
    <property type="match status" value="1"/>
</dbReference>
<dbReference type="EMBL" id="CADCVJ010000014">
    <property type="protein sequence ID" value="CAA9462059.1"/>
    <property type="molecule type" value="Genomic_DNA"/>
</dbReference>
<organism evidence="8">
    <name type="scientific">uncultured Solirubrobacteraceae bacterium</name>
    <dbReference type="NCBI Taxonomy" id="1162706"/>
    <lineage>
        <taxon>Bacteria</taxon>
        <taxon>Bacillati</taxon>
        <taxon>Actinomycetota</taxon>
        <taxon>Thermoleophilia</taxon>
        <taxon>Solirubrobacterales</taxon>
        <taxon>Solirubrobacteraceae</taxon>
        <taxon>environmental samples</taxon>
    </lineage>
</organism>
<comment type="catalytic activity">
    <reaction evidence="1">
        <text>a uridine in RNA = a pseudouridine in RNA</text>
        <dbReference type="Rhea" id="RHEA:48348"/>
        <dbReference type="Rhea" id="RHEA-COMP:12068"/>
        <dbReference type="Rhea" id="RHEA-COMP:12069"/>
        <dbReference type="ChEBI" id="CHEBI:65314"/>
        <dbReference type="ChEBI" id="CHEBI:65315"/>
    </reaction>
</comment>
<feature type="compositionally biased region" description="Pro residues" evidence="6">
    <location>
        <begin position="238"/>
        <end position="247"/>
    </location>
</feature>
<dbReference type="FunFam" id="3.10.290.10:FF:000003">
    <property type="entry name" value="Pseudouridine synthase"/>
    <property type="match status" value="1"/>
</dbReference>
<dbReference type="EC" id="5.4.99.-" evidence="5"/>
<evidence type="ECO:0000256" key="5">
    <source>
        <dbReference type="RuleBase" id="RU003887"/>
    </source>
</evidence>
<dbReference type="GO" id="GO:0000455">
    <property type="term" value="P:enzyme-directed rRNA pseudouridine synthesis"/>
    <property type="evidence" value="ECO:0007669"/>
    <property type="project" value="UniProtKB-ARBA"/>
</dbReference>
<dbReference type="InterPro" id="IPR020094">
    <property type="entry name" value="TruA/RsuA/RluB/E/F_N"/>
</dbReference>
<evidence type="ECO:0000256" key="4">
    <source>
        <dbReference type="PROSITE-ProRule" id="PRU00182"/>
    </source>
</evidence>
<dbReference type="AlphaFoldDB" id="A0A6J4R5J9"/>
<evidence type="ECO:0000256" key="6">
    <source>
        <dbReference type="SAM" id="MobiDB-lite"/>
    </source>
</evidence>
<dbReference type="GO" id="GO:0120159">
    <property type="term" value="F:rRNA pseudouridine synthase activity"/>
    <property type="evidence" value="ECO:0007669"/>
    <property type="project" value="UniProtKB-ARBA"/>
</dbReference>
<dbReference type="NCBIfam" id="TIGR00093">
    <property type="entry name" value="pseudouridine synthase"/>
    <property type="match status" value="1"/>
</dbReference>
<dbReference type="Gene3D" id="3.10.290.10">
    <property type="entry name" value="RNA-binding S4 domain"/>
    <property type="match status" value="1"/>
</dbReference>
<feature type="region of interest" description="Disordered" evidence="6">
    <location>
        <begin position="228"/>
        <end position="247"/>
    </location>
</feature>
<dbReference type="PANTHER" id="PTHR47683:SF2">
    <property type="entry name" value="RNA-BINDING S4 DOMAIN-CONTAINING PROTEIN"/>
    <property type="match status" value="1"/>
</dbReference>
<dbReference type="SUPFAM" id="SSF55120">
    <property type="entry name" value="Pseudouridine synthase"/>
    <property type="match status" value="1"/>
</dbReference>
<protein>
    <recommendedName>
        <fullName evidence="5">Pseudouridine synthase</fullName>
        <ecNumber evidence="5">5.4.99.-</ecNumber>
    </recommendedName>
</protein>
<proteinExistence type="inferred from homology"/>
<evidence type="ECO:0000256" key="3">
    <source>
        <dbReference type="ARBA" id="ARBA00023235"/>
    </source>
</evidence>
<keyword evidence="3 5" id="KW-0413">Isomerase</keyword>
<dbReference type="GO" id="GO:0003723">
    <property type="term" value="F:RNA binding"/>
    <property type="evidence" value="ECO:0007669"/>
    <property type="project" value="UniProtKB-KW"/>
</dbReference>
<keyword evidence="4" id="KW-0694">RNA-binding</keyword>
<dbReference type="Pfam" id="PF01479">
    <property type="entry name" value="S4"/>
    <property type="match status" value="1"/>
</dbReference>
<evidence type="ECO:0000256" key="1">
    <source>
        <dbReference type="ARBA" id="ARBA00000073"/>
    </source>
</evidence>
<dbReference type="InterPro" id="IPR002942">
    <property type="entry name" value="S4_RNA-bd"/>
</dbReference>
<dbReference type="SUPFAM" id="SSF55174">
    <property type="entry name" value="Alpha-L RNA-binding motif"/>
    <property type="match status" value="1"/>
</dbReference>
<dbReference type="PANTHER" id="PTHR47683">
    <property type="entry name" value="PSEUDOURIDINE SYNTHASE FAMILY PROTEIN-RELATED"/>
    <property type="match status" value="1"/>
</dbReference>
<evidence type="ECO:0000256" key="2">
    <source>
        <dbReference type="ARBA" id="ARBA00008348"/>
    </source>
</evidence>
<dbReference type="InterPro" id="IPR006145">
    <property type="entry name" value="PsdUridine_synth_RsuA/RluA"/>
</dbReference>
<dbReference type="CDD" id="cd00165">
    <property type="entry name" value="S4"/>
    <property type="match status" value="1"/>
</dbReference>
<evidence type="ECO:0000259" key="7">
    <source>
        <dbReference type="SMART" id="SM00363"/>
    </source>
</evidence>
<dbReference type="Pfam" id="PF00849">
    <property type="entry name" value="PseudoU_synth_2"/>
    <property type="match status" value="1"/>
</dbReference>
<feature type="domain" description="RNA-binding S4" evidence="7">
    <location>
        <begin position="1"/>
        <end position="60"/>
    </location>
</feature>
<evidence type="ECO:0000313" key="8">
    <source>
        <dbReference type="EMBL" id="CAA9462059.1"/>
    </source>
</evidence>